<feature type="domain" description="Protein-glutamine gamma-glutamyltransferase-like C-terminal" evidence="2">
    <location>
        <begin position="363"/>
        <end position="430"/>
    </location>
</feature>
<keyword evidence="4" id="KW-1185">Reference proteome</keyword>
<dbReference type="OrthoDB" id="2663086at2"/>
<dbReference type="AlphaFoldDB" id="A0A098M3Q1"/>
<name>A0A098M3Q1_9BACL</name>
<keyword evidence="1" id="KW-0812">Transmembrane</keyword>
<feature type="transmembrane region" description="Helical" evidence="1">
    <location>
        <begin position="45"/>
        <end position="64"/>
    </location>
</feature>
<evidence type="ECO:0000313" key="4">
    <source>
        <dbReference type="Proteomes" id="UP000029734"/>
    </source>
</evidence>
<dbReference type="EMBL" id="JQCR01000003">
    <property type="protein sequence ID" value="KGE17159.1"/>
    <property type="molecule type" value="Genomic_DNA"/>
</dbReference>
<feature type="transmembrane region" description="Helical" evidence="1">
    <location>
        <begin position="76"/>
        <end position="106"/>
    </location>
</feature>
<feature type="transmembrane region" description="Helical" evidence="1">
    <location>
        <begin position="15"/>
        <end position="38"/>
    </location>
</feature>
<keyword evidence="1" id="KW-0472">Membrane</keyword>
<feature type="transmembrane region" description="Helical" evidence="1">
    <location>
        <begin position="188"/>
        <end position="213"/>
    </location>
</feature>
<reference evidence="3 4" key="2">
    <citation type="submission" date="2014-10" db="EMBL/GenBank/DDBJ databases">
        <title>Comparative genomics of the Paenibacillus odorifer group.</title>
        <authorList>
            <person name="Tsai Y.-C."/>
            <person name="Martin N."/>
            <person name="Korlach J."/>
            <person name="Wiedmann M."/>
        </authorList>
    </citation>
    <scope>NUCLEOTIDE SEQUENCE [LARGE SCALE GENOMIC DNA]</scope>
    <source>
        <strain evidence="3 4">DSM 18334</strain>
    </source>
</reference>
<evidence type="ECO:0000256" key="1">
    <source>
        <dbReference type="SAM" id="Phobius"/>
    </source>
</evidence>
<dbReference type="Pfam" id="PF13559">
    <property type="entry name" value="DUF4129"/>
    <property type="match status" value="1"/>
</dbReference>
<accession>A0A098M3Q1</accession>
<protein>
    <recommendedName>
        <fullName evidence="2">Protein-glutamine gamma-glutamyltransferase-like C-terminal domain-containing protein</fullName>
    </recommendedName>
</protein>
<dbReference type="eggNOG" id="ENOG5032XF9">
    <property type="taxonomic scope" value="Bacteria"/>
</dbReference>
<evidence type="ECO:0000313" key="3">
    <source>
        <dbReference type="EMBL" id="KGE17159.1"/>
    </source>
</evidence>
<dbReference type="InterPro" id="IPR025403">
    <property type="entry name" value="TgpA-like_C"/>
</dbReference>
<comment type="caution">
    <text evidence="3">The sequence shown here is derived from an EMBL/GenBank/DDBJ whole genome shotgun (WGS) entry which is preliminary data.</text>
</comment>
<reference evidence="3 4" key="1">
    <citation type="submission" date="2014-08" db="EMBL/GenBank/DDBJ databases">
        <authorList>
            <person name="den Bakker H.C."/>
        </authorList>
    </citation>
    <scope>NUCLEOTIDE SEQUENCE [LARGE SCALE GENOMIC DNA]</scope>
    <source>
        <strain evidence="3 4">DSM 18334</strain>
    </source>
</reference>
<keyword evidence="1" id="KW-1133">Transmembrane helix</keyword>
<dbReference type="Proteomes" id="UP000029734">
    <property type="component" value="Unassembled WGS sequence"/>
</dbReference>
<evidence type="ECO:0000259" key="2">
    <source>
        <dbReference type="Pfam" id="PF13559"/>
    </source>
</evidence>
<organism evidence="3 4">
    <name type="scientific">Paenibacillus wynnii</name>
    <dbReference type="NCBI Taxonomy" id="268407"/>
    <lineage>
        <taxon>Bacteria</taxon>
        <taxon>Bacillati</taxon>
        <taxon>Bacillota</taxon>
        <taxon>Bacilli</taxon>
        <taxon>Bacillales</taxon>
        <taxon>Paenibacillaceae</taxon>
        <taxon>Paenibacillus</taxon>
    </lineage>
</organism>
<feature type="transmembrane region" description="Helical" evidence="1">
    <location>
        <begin position="118"/>
        <end position="136"/>
    </location>
</feature>
<feature type="transmembrane region" description="Helical" evidence="1">
    <location>
        <begin position="257"/>
        <end position="280"/>
    </location>
</feature>
<sequence length="432" mass="49103">MKPSSVFYLRESVKLWISCLIELMMVLPIWVLFQVYILPAGINPIWMSVLPLLTLTGILIRSYFHIHWKQLMGSLLLGVGIGLLMGGLTMSAISMTVAGCTCSYLGMTAVSRIYSFRIYWVGIALYFMAAIFFQRIPQLQESTTLITRAGILCVVLALLMTNRNHLRYSSLSGGSSPLPQGLRRHNQVFVFFFVSITALLAAGTGKIIGLWVWNAVRNFLGWIIRLFSNTSPPPVKEEAPPAIMPGMPMGENNEPGLLAHILNISFYILGAAAVGALIYLTLRWLYRNTGGIWHRAIDALLTLLRREQSPRNNNVYVDEEKSVFSWEKTVHGIKDFWRFKLAVGTRRDLWENMNGSKERVRWLYRQWLRSKREKGYEAKSYLTPRETGEDVLKWASSQIAPDKLLEMYEKARYGEVEPSDADVAALKEQLKV</sequence>
<dbReference type="STRING" id="268407.PWYN_21215"/>
<proteinExistence type="predicted"/>
<gene>
    <name evidence="3" type="ORF">PWYN_21215</name>
</gene>
<dbReference type="RefSeq" id="WP_036655682.1">
    <property type="nucleotide sequence ID" value="NZ_JQCR01000003.1"/>
</dbReference>